<evidence type="ECO:0000256" key="6">
    <source>
        <dbReference type="ARBA" id="ARBA00023242"/>
    </source>
</evidence>
<keyword evidence="4 7" id="KW-0863">Zinc-finger</keyword>
<feature type="compositionally biased region" description="Basic and acidic residues" evidence="8">
    <location>
        <begin position="692"/>
        <end position="702"/>
    </location>
</feature>
<feature type="region of interest" description="Disordered" evidence="8">
    <location>
        <begin position="663"/>
        <end position="729"/>
    </location>
</feature>
<feature type="domain" description="C2H2-type" evidence="9">
    <location>
        <begin position="257"/>
        <end position="287"/>
    </location>
</feature>
<dbReference type="CDD" id="cd01396">
    <property type="entry name" value="MeCP2_MBD"/>
    <property type="match status" value="1"/>
</dbReference>
<dbReference type="AlphaFoldDB" id="A0A9Q0NFT4"/>
<evidence type="ECO:0000256" key="7">
    <source>
        <dbReference type="PROSITE-ProRule" id="PRU00042"/>
    </source>
</evidence>
<dbReference type="InterPro" id="IPR043449">
    <property type="entry name" value="PHF20-like"/>
</dbReference>
<dbReference type="InterPro" id="IPR011011">
    <property type="entry name" value="Znf_FYVE_PHD"/>
</dbReference>
<dbReference type="Pfam" id="PF20826">
    <property type="entry name" value="PHD_5"/>
    <property type="match status" value="1"/>
</dbReference>
<dbReference type="SUPFAM" id="SSF57903">
    <property type="entry name" value="FYVE/PHD zinc finger"/>
    <property type="match status" value="1"/>
</dbReference>
<dbReference type="OrthoDB" id="161570at2759"/>
<dbReference type="SUPFAM" id="SSF54171">
    <property type="entry name" value="DNA-binding domain"/>
    <property type="match status" value="1"/>
</dbReference>
<name>A0A9Q0NFT4_9DIPT</name>
<dbReference type="InterPro" id="IPR013083">
    <property type="entry name" value="Znf_RING/FYVE/PHD"/>
</dbReference>
<reference evidence="11" key="1">
    <citation type="submission" date="2022-07" db="EMBL/GenBank/DDBJ databases">
        <authorList>
            <person name="Trinca V."/>
            <person name="Uliana J.V.C."/>
            <person name="Torres T.T."/>
            <person name="Ward R.J."/>
            <person name="Monesi N."/>
        </authorList>
    </citation>
    <scope>NUCLEOTIDE SEQUENCE</scope>
    <source>
        <strain evidence="11">HSMRA1968</strain>
        <tissue evidence="11">Whole embryos</tissue>
    </source>
</reference>
<sequence length="856" mass="96411">MSKVPEPKVPKSGGGRKSNSHLPIPKFDLAKLNLLPVPKDGEWCCNWVNEIPIGAEGYLDGPDGQKRPTVLVEDWRLPPGWTKHLYQRSSVSGKWDVVLVGPTKKRFRSKNDVKVYLEEKGEVYNPDIYDFSIHKRRAKDIGLFVFTEEYKEEVKNKQLLAASAAASNPIITPKTLNASDEAFPGFSPRESSFSSKTLLNTPLGTSANTTLNLTPTSTNVTAASTPQSITQPLQPQPTEPGFVYVGALKVQLIDNLFHCPEAACNKNFRKENHLQIHVKHYHEDLAKLLGVCPNMSDLAYQRTVGMPIDEAVPKNQIPNSQFFEKVFQSEISSRSPRKSMSPSAQVKSELKSPTVVEKTAAIAEVEKLEPVAQPQESVGTSNQSVVGDIKVDPPQDVIGHSPVKSEQFALDADITNIRKNDTPAIRLPKVTKRKSIKPLNRQKNKRMKKALMKALERPMKDLSDTNEMRHSFGGSIEHAPSKNSRLKFLQSMDAANKTSVHEHAPEIGKHPKYINENGEMIKIVRMRQEEIINCLCSYVEEDGLMIQCELCLCWQHGICNGIEKESQVPEKYICYICRNPQRGRGSMKYVHDQDWLLAGKLPVASYHGPNAKHAERFDMLKQSHTLTGNLIELKRFMHSLKVKINIAENKDHPKMYLWSKKWEKSPVNSESEKPDTKITTNEELHQLFNNSEVKKDEVKTEENETTTEASSSNEEKPTEIKEESEQNEQKPNEYIDDKMMVDQSILAGLLNNNAAIDHVQEQVTVKVPQPEDAINPSDCQLRLLDHIQKQQSIVMGRLQTIEAQIIALECRDDKMAVLEPPESCTKTKQIISLLLTDLEKMRKVAAINPIETKTEA</sequence>
<keyword evidence="3" id="KW-0677">Repeat</keyword>
<gene>
    <name evidence="11" type="primary">Phf20l1</name>
    <name evidence="11" type="ORF">Bhyg_03985</name>
</gene>
<dbReference type="GO" id="GO:0003677">
    <property type="term" value="F:DNA binding"/>
    <property type="evidence" value="ECO:0007669"/>
    <property type="project" value="InterPro"/>
</dbReference>
<keyword evidence="5" id="KW-0862">Zinc</keyword>
<dbReference type="PROSITE" id="PS50982">
    <property type="entry name" value="MBD"/>
    <property type="match status" value="1"/>
</dbReference>
<protein>
    <submittedName>
        <fullName evidence="11">PHD finger protein 20-like protein 1</fullName>
    </submittedName>
</protein>
<evidence type="ECO:0000256" key="4">
    <source>
        <dbReference type="ARBA" id="ARBA00022771"/>
    </source>
</evidence>
<evidence type="ECO:0000256" key="5">
    <source>
        <dbReference type="ARBA" id="ARBA00022833"/>
    </source>
</evidence>
<feature type="region of interest" description="Disordered" evidence="8">
    <location>
        <begin position="1"/>
        <end position="22"/>
    </location>
</feature>
<accession>A0A9Q0NFT4</accession>
<dbReference type="PROSITE" id="PS01359">
    <property type="entry name" value="ZF_PHD_1"/>
    <property type="match status" value="1"/>
</dbReference>
<dbReference type="GO" id="GO:0005634">
    <property type="term" value="C:nucleus"/>
    <property type="evidence" value="ECO:0007669"/>
    <property type="project" value="UniProtKB-SubCell"/>
</dbReference>
<dbReference type="InterPro" id="IPR013087">
    <property type="entry name" value="Znf_C2H2_type"/>
</dbReference>
<evidence type="ECO:0000313" key="11">
    <source>
        <dbReference type="EMBL" id="KAJ6648754.1"/>
    </source>
</evidence>
<evidence type="ECO:0000256" key="1">
    <source>
        <dbReference type="ARBA" id="ARBA00004123"/>
    </source>
</evidence>
<dbReference type="PANTHER" id="PTHR15856">
    <property type="entry name" value="PHD FINGER PROTEIN 20-RELATED"/>
    <property type="match status" value="1"/>
</dbReference>
<dbReference type="GO" id="GO:0006357">
    <property type="term" value="P:regulation of transcription by RNA polymerase II"/>
    <property type="evidence" value="ECO:0007669"/>
    <property type="project" value="TreeGrafter"/>
</dbReference>
<dbReference type="Proteomes" id="UP001151699">
    <property type="component" value="Chromosome A"/>
</dbReference>
<dbReference type="GO" id="GO:0008270">
    <property type="term" value="F:zinc ion binding"/>
    <property type="evidence" value="ECO:0007669"/>
    <property type="project" value="UniProtKB-KW"/>
</dbReference>
<evidence type="ECO:0000313" key="12">
    <source>
        <dbReference type="Proteomes" id="UP001151699"/>
    </source>
</evidence>
<dbReference type="InterPro" id="IPR016177">
    <property type="entry name" value="DNA-bd_dom_sf"/>
</dbReference>
<dbReference type="InterPro" id="IPR019786">
    <property type="entry name" value="Zinc_finger_PHD-type_CS"/>
</dbReference>
<evidence type="ECO:0000256" key="8">
    <source>
        <dbReference type="SAM" id="MobiDB-lite"/>
    </source>
</evidence>
<proteinExistence type="predicted"/>
<feature type="compositionally biased region" description="Low complexity" evidence="8">
    <location>
        <begin position="333"/>
        <end position="343"/>
    </location>
</feature>
<feature type="domain" description="MBD" evidence="10">
    <location>
        <begin position="67"/>
        <end position="136"/>
    </location>
</feature>
<dbReference type="Gene3D" id="3.30.40.10">
    <property type="entry name" value="Zinc/RING finger domain, C3HC4 (zinc finger)"/>
    <property type="match status" value="1"/>
</dbReference>
<dbReference type="EMBL" id="WJQU01000001">
    <property type="protein sequence ID" value="KAJ6648754.1"/>
    <property type="molecule type" value="Genomic_DNA"/>
</dbReference>
<dbReference type="Pfam" id="PF01429">
    <property type="entry name" value="MBD"/>
    <property type="match status" value="1"/>
</dbReference>
<dbReference type="PROSITE" id="PS50157">
    <property type="entry name" value="ZINC_FINGER_C2H2_2"/>
    <property type="match status" value="1"/>
</dbReference>
<comment type="caution">
    <text evidence="11">The sequence shown here is derived from an EMBL/GenBank/DDBJ whole genome shotgun (WGS) entry which is preliminary data.</text>
</comment>
<keyword evidence="2" id="KW-0479">Metal-binding</keyword>
<feature type="compositionally biased region" description="Basic and acidic residues" evidence="8">
    <location>
        <begin position="713"/>
        <end position="729"/>
    </location>
</feature>
<keyword evidence="12" id="KW-1185">Reference proteome</keyword>
<dbReference type="GO" id="GO:0044545">
    <property type="term" value="C:NSL complex"/>
    <property type="evidence" value="ECO:0007669"/>
    <property type="project" value="TreeGrafter"/>
</dbReference>
<feature type="compositionally biased region" description="Basic and acidic residues" evidence="8">
    <location>
        <begin position="663"/>
        <end position="685"/>
    </location>
</feature>
<dbReference type="InterPro" id="IPR001739">
    <property type="entry name" value="Methyl_CpG_DNA-bd"/>
</dbReference>
<feature type="region of interest" description="Disordered" evidence="8">
    <location>
        <begin position="333"/>
        <end position="352"/>
    </location>
</feature>
<dbReference type="PANTHER" id="PTHR15856:SF51">
    <property type="entry name" value="MBD-R2"/>
    <property type="match status" value="1"/>
</dbReference>
<organism evidence="11 12">
    <name type="scientific">Pseudolycoriella hygida</name>
    <dbReference type="NCBI Taxonomy" id="35572"/>
    <lineage>
        <taxon>Eukaryota</taxon>
        <taxon>Metazoa</taxon>
        <taxon>Ecdysozoa</taxon>
        <taxon>Arthropoda</taxon>
        <taxon>Hexapoda</taxon>
        <taxon>Insecta</taxon>
        <taxon>Pterygota</taxon>
        <taxon>Neoptera</taxon>
        <taxon>Endopterygota</taxon>
        <taxon>Diptera</taxon>
        <taxon>Nematocera</taxon>
        <taxon>Sciaroidea</taxon>
        <taxon>Sciaridae</taxon>
        <taxon>Pseudolycoriella</taxon>
    </lineage>
</organism>
<comment type="subcellular location">
    <subcellularLocation>
        <location evidence="1">Nucleus</location>
    </subcellularLocation>
</comment>
<keyword evidence="6" id="KW-0539">Nucleus</keyword>
<evidence type="ECO:0000256" key="2">
    <source>
        <dbReference type="ARBA" id="ARBA00022723"/>
    </source>
</evidence>
<dbReference type="SMART" id="SM00391">
    <property type="entry name" value="MBD"/>
    <property type="match status" value="1"/>
</dbReference>
<dbReference type="PROSITE" id="PS00028">
    <property type="entry name" value="ZINC_FINGER_C2H2_1"/>
    <property type="match status" value="1"/>
</dbReference>
<evidence type="ECO:0000259" key="10">
    <source>
        <dbReference type="PROSITE" id="PS50982"/>
    </source>
</evidence>
<evidence type="ECO:0000259" key="9">
    <source>
        <dbReference type="PROSITE" id="PS50157"/>
    </source>
</evidence>
<dbReference type="Gene3D" id="3.30.890.10">
    <property type="entry name" value="Methyl-cpg-binding Protein 2, Chain A"/>
    <property type="match status" value="1"/>
</dbReference>
<evidence type="ECO:0000256" key="3">
    <source>
        <dbReference type="ARBA" id="ARBA00022737"/>
    </source>
</evidence>